<dbReference type="EMBL" id="GL945017">
    <property type="protein sequence ID" value="EGN55592.1"/>
    <property type="molecule type" value="Genomic_DNA"/>
</dbReference>
<keyword evidence="2" id="KW-1185">Reference proteome</keyword>
<protein>
    <recommendedName>
        <fullName evidence="3">Carboxypeptidase-like regulatory domain-containing protein</fullName>
    </recommendedName>
</protein>
<dbReference type="AlphaFoldDB" id="F8N8U7"/>
<gene>
    <name evidence="1" type="ORF">Premu_0098</name>
</gene>
<dbReference type="RefSeq" id="WP_007572240.1">
    <property type="nucleotide sequence ID" value="NZ_BPTS01000001.1"/>
</dbReference>
<dbReference type="HOGENOM" id="CLU_846928_0_0_10"/>
<accession>F8N8U7</accession>
<evidence type="ECO:0000313" key="1">
    <source>
        <dbReference type="EMBL" id="EGN55592.1"/>
    </source>
</evidence>
<name>F8N8U7_9BACT</name>
<sequence>MKRLLSLIFLYFLIINSFAQVKLLDANTHKPVEFASVFNGKGSLLSSSDVLGVIRIPYGVHKLSVSHVGYENKAVDLDTLTHGIIYMMPRVQMLNEIAVTTKRPEYAVLKCYFRCPQFFNSELEYYFEGKIIYFVKLKNGRVDHRIIASKYLANDSVRKIELSEGSAYSYNPSIPYLEFNALSDKKEGYIKVDTSSVSEIRYASDKLYPDTVATFRFGKYIIHRKKNYLNEVYKRSEEPLTYSDLLSYRQSRQMTIEYKGVNKVFDQWEEVHVIKAFLINRKERERLQKQDKESVDFDVFRAENSIPSINNSIKDRLCFMRPYNPSKK</sequence>
<organism evidence="1 2">
    <name type="scientific">Hallella multisaccharivorax DSM 17128</name>
    <dbReference type="NCBI Taxonomy" id="688246"/>
    <lineage>
        <taxon>Bacteria</taxon>
        <taxon>Pseudomonadati</taxon>
        <taxon>Bacteroidota</taxon>
        <taxon>Bacteroidia</taxon>
        <taxon>Bacteroidales</taxon>
        <taxon>Prevotellaceae</taxon>
        <taxon>Hallella</taxon>
    </lineage>
</organism>
<dbReference type="OrthoDB" id="1072286at2"/>
<reference evidence="2" key="1">
    <citation type="journal article" date="2011" name="Stand. Genomic Sci.">
        <title>Non-contiguous finished genome sequence of the opportunistic oral pathogen Prevotella multisaccharivorax type strain (PPPA20).</title>
        <authorList>
            <person name="Pati A."/>
            <person name="Gronow S."/>
            <person name="Lu M."/>
            <person name="Lapidus A."/>
            <person name="Nolan M."/>
            <person name="Lucas S."/>
            <person name="Hammon N."/>
            <person name="Deshpande S."/>
            <person name="Cheng J.F."/>
            <person name="Tapia R."/>
            <person name="Han C."/>
            <person name="Goodwin L."/>
            <person name="Pitluck S."/>
            <person name="Liolios K."/>
            <person name="Pagani I."/>
            <person name="Mavromatis K."/>
            <person name="Mikhailova N."/>
            <person name="Huntemann M."/>
            <person name="Chen A."/>
            <person name="Palaniappan K."/>
            <person name="Land M."/>
            <person name="Hauser L."/>
            <person name="Detter J.C."/>
            <person name="Brambilla E.M."/>
            <person name="Rohde M."/>
            <person name="Goker M."/>
            <person name="Woyke T."/>
            <person name="Bristow J."/>
            <person name="Eisen J.A."/>
            <person name="Markowitz V."/>
            <person name="Hugenholtz P."/>
            <person name="Kyrpides N.C."/>
            <person name="Klenk H.P."/>
            <person name="Ivanova N."/>
        </authorList>
    </citation>
    <scope>NUCLEOTIDE SEQUENCE [LARGE SCALE GENOMIC DNA]</scope>
    <source>
        <strain evidence="2">DSM 17128</strain>
    </source>
</reference>
<evidence type="ECO:0008006" key="3">
    <source>
        <dbReference type="Google" id="ProtNLM"/>
    </source>
</evidence>
<dbReference type="Proteomes" id="UP000002772">
    <property type="component" value="Unassembled WGS sequence"/>
</dbReference>
<proteinExistence type="predicted"/>
<evidence type="ECO:0000313" key="2">
    <source>
        <dbReference type="Proteomes" id="UP000002772"/>
    </source>
</evidence>